<protein>
    <submittedName>
        <fullName evidence="1">CLUMA_CG006876, isoform A</fullName>
    </submittedName>
</protein>
<organism evidence="1 2">
    <name type="scientific">Clunio marinus</name>
    <dbReference type="NCBI Taxonomy" id="568069"/>
    <lineage>
        <taxon>Eukaryota</taxon>
        <taxon>Metazoa</taxon>
        <taxon>Ecdysozoa</taxon>
        <taxon>Arthropoda</taxon>
        <taxon>Hexapoda</taxon>
        <taxon>Insecta</taxon>
        <taxon>Pterygota</taxon>
        <taxon>Neoptera</taxon>
        <taxon>Endopterygota</taxon>
        <taxon>Diptera</taxon>
        <taxon>Nematocera</taxon>
        <taxon>Chironomoidea</taxon>
        <taxon>Chironomidae</taxon>
        <taxon>Clunio</taxon>
    </lineage>
</organism>
<evidence type="ECO:0000313" key="2">
    <source>
        <dbReference type="Proteomes" id="UP000183832"/>
    </source>
</evidence>
<sequence>MKLFVTNRITEKTFVIKSANLTTHYGNCGLKAHITLINYIIDTVNLLLKSTLRRILSSVTCFNRTRKGHTISTIDYEIRCILSSSSASNRLLDDFRCNKRVTDTKTGIYVAHNQLVSERIFVGYVQAFQ</sequence>
<gene>
    <name evidence="1" type="ORF">CLUMA_CG006876</name>
</gene>
<accession>A0A1J1HZ08</accession>
<dbReference type="Proteomes" id="UP000183832">
    <property type="component" value="Unassembled WGS sequence"/>
</dbReference>
<proteinExistence type="predicted"/>
<name>A0A1J1HZ08_9DIPT</name>
<reference evidence="1 2" key="1">
    <citation type="submission" date="2015-04" db="EMBL/GenBank/DDBJ databases">
        <authorList>
            <person name="Syromyatnikov M.Y."/>
            <person name="Popov V.N."/>
        </authorList>
    </citation>
    <scope>NUCLEOTIDE SEQUENCE [LARGE SCALE GENOMIC DNA]</scope>
</reference>
<evidence type="ECO:0000313" key="1">
    <source>
        <dbReference type="EMBL" id="CRK93335.1"/>
    </source>
</evidence>
<dbReference type="AlphaFoldDB" id="A0A1J1HZ08"/>
<dbReference type="EMBL" id="CVRI01000037">
    <property type="protein sequence ID" value="CRK93335.1"/>
    <property type="molecule type" value="Genomic_DNA"/>
</dbReference>
<keyword evidence="2" id="KW-1185">Reference proteome</keyword>